<gene>
    <name evidence="1" type="ORF">ERS013165_03888</name>
</gene>
<reference evidence="1 2" key="1">
    <citation type="submission" date="2015-07" db="EMBL/GenBank/DDBJ databases">
        <authorList>
            <consortium name="Pathogen Informatics"/>
        </authorList>
    </citation>
    <scope>NUCLEOTIDE SEQUENCE [LARGE SCALE GENOMIC DNA]</scope>
    <source>
        <strain evidence="1 2">A51</strain>
    </source>
</reference>
<accession>A0A655SH38</accession>
<dbReference type="AlphaFoldDB" id="A0A655SH38"/>
<protein>
    <submittedName>
        <fullName evidence="1">Uncharacterized protein</fullName>
    </submittedName>
</protein>
<evidence type="ECO:0000313" key="2">
    <source>
        <dbReference type="Proteomes" id="UP000044806"/>
    </source>
</evidence>
<dbReference type="Proteomes" id="UP000044806">
    <property type="component" value="Unassembled WGS sequence"/>
</dbReference>
<organism evidence="1 2">
    <name type="scientific">Vibrio cholerae</name>
    <dbReference type="NCBI Taxonomy" id="666"/>
    <lineage>
        <taxon>Bacteria</taxon>
        <taxon>Pseudomonadati</taxon>
        <taxon>Pseudomonadota</taxon>
        <taxon>Gammaproteobacteria</taxon>
        <taxon>Vibrionales</taxon>
        <taxon>Vibrionaceae</taxon>
        <taxon>Vibrio</taxon>
    </lineage>
</organism>
<evidence type="ECO:0000313" key="1">
    <source>
        <dbReference type="EMBL" id="CSB22106.1"/>
    </source>
</evidence>
<name>A0A655SH38_VIBCL</name>
<dbReference type="EMBL" id="CWOW01000063">
    <property type="protein sequence ID" value="CSB22106.1"/>
    <property type="molecule type" value="Genomic_DNA"/>
</dbReference>
<proteinExistence type="predicted"/>
<sequence>MSIARAGSVPVVDKAAFFVAVVVLRRRGESEEQALQTQLVADVFTATAAHHQFMAANRRVRNALFDHVPQVVLFFGFFIEQHHVFDGFIVALLLLLVLAHTIPTRIR</sequence>